<keyword evidence="15" id="KW-0812">Transmembrane</keyword>
<feature type="disulfide bond" evidence="13">
    <location>
        <begin position="42"/>
        <end position="93"/>
    </location>
</feature>
<keyword evidence="19" id="KW-1185">Reference proteome</keyword>
<organism evidence="18 19">
    <name type="scientific">Acanthosepion pharaonis</name>
    <name type="common">Pharaoh cuttlefish</name>
    <name type="synonym">Sepia pharaonis</name>
    <dbReference type="NCBI Taxonomy" id="158019"/>
    <lineage>
        <taxon>Eukaryota</taxon>
        <taxon>Metazoa</taxon>
        <taxon>Spiralia</taxon>
        <taxon>Lophotrochozoa</taxon>
        <taxon>Mollusca</taxon>
        <taxon>Cephalopoda</taxon>
        <taxon>Coleoidea</taxon>
        <taxon>Decapodiformes</taxon>
        <taxon>Sepiida</taxon>
        <taxon>Sepiina</taxon>
        <taxon>Sepiidae</taxon>
        <taxon>Acanthosepion</taxon>
    </lineage>
</organism>
<dbReference type="Gene3D" id="2.60.120.830">
    <property type="match status" value="1"/>
</dbReference>
<dbReference type="InterPro" id="IPR036383">
    <property type="entry name" value="TSP1_rpt_sf"/>
</dbReference>
<dbReference type="InterPro" id="IPR050439">
    <property type="entry name" value="ADAMTS_ADAMTS-like"/>
</dbReference>
<evidence type="ECO:0000256" key="8">
    <source>
        <dbReference type="ARBA" id="ARBA00023049"/>
    </source>
</evidence>
<dbReference type="GO" id="GO:0046872">
    <property type="term" value="F:metal ion binding"/>
    <property type="evidence" value="ECO:0007669"/>
    <property type="project" value="UniProtKB-KW"/>
</dbReference>
<dbReference type="InterPro" id="IPR010294">
    <property type="entry name" value="ADAMTS_spacer1"/>
</dbReference>
<keyword evidence="5" id="KW-0677">Repeat</keyword>
<feature type="transmembrane region" description="Helical" evidence="15">
    <location>
        <begin position="1032"/>
        <end position="1063"/>
    </location>
</feature>
<feature type="transmembrane region" description="Helical" evidence="15">
    <location>
        <begin position="1070"/>
        <end position="1095"/>
    </location>
</feature>
<feature type="transmembrane region" description="Helical" evidence="15">
    <location>
        <begin position="896"/>
        <end position="918"/>
    </location>
</feature>
<feature type="binding site" evidence="12">
    <location>
        <position position="169"/>
    </location>
    <ligand>
        <name>Ca(2+)</name>
        <dbReference type="ChEBI" id="CHEBI:29108"/>
        <label>2</label>
    </ligand>
</feature>
<dbReference type="PROSITE" id="PS50092">
    <property type="entry name" value="TSP1"/>
    <property type="match status" value="5"/>
</dbReference>
<dbReference type="InterPro" id="IPR013273">
    <property type="entry name" value="ADAMTS/ADAMTS-like"/>
</dbReference>
<keyword evidence="2" id="KW-0964">Secreted</keyword>
<dbReference type="SUPFAM" id="SSF82895">
    <property type="entry name" value="TSP-1 type 1 repeat"/>
    <property type="match status" value="5"/>
</dbReference>
<sequence length="1312" mass="151455">MYLLSSLGIKVRIVLVGLILLEGDEPGLKIGHHADNILNSFCSWQSVLVGANGRQHDHAILLTGTDICSYKDEPCDTLGFAPIEGMCNRARSCTVNEDTGLTTALTIAHEIGHNFGMLHDGEGNFCTQHVGKIMSPQLVAKDGLFEWSVCSKSYMMQFLNTPQSSCLDDVPQFVAEINFPTKLPGELYDADVQCKWQFGPKSRFCIYDFGKDSCKSLWCYRGSDRCETKFLPAAEGTSCGSGMWCRGGRCVKFGKSGPKPIDGQWSSWSEWSTCSRSCGGGVTNRERECNKPFPQYGGKQCEGVANVSMLCNDQDCPYGRHDEYDTECALFNKRLVHGWFYIDMGTLQENVQRSGTLQVASDGMKCSTQEKSVCVNGQCKAVGCDRVVGSNARNDACGQCNGNNNTCHVVRGYFSDQVSSKSYYPIVVIPSGARHIKVQERVASPNYIALRTVDGNYYLNGEKRVAWSGIYSRGEHSTKFLYRRPYNSPESLEIAGPLKEDIVLELLVQSRNMGVMYEYTIPKTKQELQSTTDMTNNLAQRYKWAVKVTACSEPCAGGEKSIDAVCLLDQEREVNDTFCDPFNKPRTGRIPCNEKACPPRWVSGEWKTCTSKCGGGRQSRRVRCREKLSQNKSRRLPKKYCEHISRPTRRRKCNVHDCPPSWVTGMWTECTRTCGEGVIRRKVDCRVVNVRRTKRLPVDHCEHLEKPNSTMPCNALQPCPSIYEWKITSWSACTAHCGLGQEKRVLVCTRSENNLTVSVPTELCKELVKPKDLVLERECKGPPCPEKKEPKHQWHTSIWSACSVSCGRGYQRRHVTCVDPETLRYSSGCDQNTAPKRSQSFFWFFSLSLFLVSFSFSSFFFVFFSLFLFGLFLFSLFLFGLFSLSLPFWFVFLSLFLFGLFLFLSLFLFFFLLSFFLVCFSLSLLFFFCFFLSFFFFFFFFFLSLFLFFVFFFLSLLFSFFLSLSLSFCLFFSLSLLFFLFLSLFLLVSFFFLFFSSFFGFFLFFGLFFFSSLFLCFFSLSFPFLVSFSFSLFLLIFFSLFFFFFFFLSSFFFFLFVLSFFWFLSLSLSWFFVSLSLSSFWFVSFSLSLLFFGFFLSLFSLFWFLFLSLSLFLFGLFFSLSLFLFGFSFFSLSLPFWFFLFLSLPFFFVSFSLSLPFWFVSFSLSSFLVFFFSLFLLVSLSLPSFLVFFFFLFLSLFLFWFVFFLSLFPFSFVSFSLFFLLVCFFSLSLFLFGLFLFSLFLFLVCFFSLFLFGLFFSLSFFFVFFLSLFLFGLFISFSSFSFFFWFLFLVCFFLFLFWFVSFCLSSSSIFMF</sequence>
<feature type="binding site" evidence="12">
    <location>
        <position position="166"/>
    </location>
    <ligand>
        <name>Ca(2+)</name>
        <dbReference type="ChEBI" id="CHEBI:29108"/>
        <label>1</label>
    </ligand>
</feature>
<evidence type="ECO:0000256" key="6">
    <source>
        <dbReference type="ARBA" id="ARBA00022801"/>
    </source>
</evidence>
<keyword evidence="9 13" id="KW-1015">Disulfide bond</keyword>
<feature type="transmembrane region" description="Helical" evidence="15">
    <location>
        <begin position="1002"/>
        <end position="1026"/>
    </location>
</feature>
<dbReference type="EMBL" id="CAHIKZ030002273">
    <property type="protein sequence ID" value="CAE1284085.1"/>
    <property type="molecule type" value="Genomic_DNA"/>
</dbReference>
<dbReference type="GO" id="GO:0004222">
    <property type="term" value="F:metalloendopeptidase activity"/>
    <property type="evidence" value="ECO:0007669"/>
    <property type="project" value="InterPro"/>
</dbReference>
<keyword evidence="10" id="KW-0325">Glycoprotein</keyword>
<dbReference type="GO" id="GO:0030198">
    <property type="term" value="P:extracellular matrix organization"/>
    <property type="evidence" value="ECO:0007669"/>
    <property type="project" value="InterPro"/>
</dbReference>
<feature type="transmembrane region" description="Helical" evidence="15">
    <location>
        <begin position="1101"/>
        <end position="1125"/>
    </location>
</feature>
<feature type="transmembrane region" description="Helical" evidence="15">
    <location>
        <begin position="1249"/>
        <end position="1276"/>
    </location>
</feature>
<dbReference type="InterPro" id="IPR041645">
    <property type="entry name" value="ADAMTS_CR_2"/>
</dbReference>
<accession>A0A812D0V6</accession>
<evidence type="ECO:0000259" key="17">
    <source>
        <dbReference type="PROSITE" id="PS50215"/>
    </source>
</evidence>
<dbReference type="Pfam" id="PF19030">
    <property type="entry name" value="TSP1_ADAMTS"/>
    <property type="match status" value="4"/>
</dbReference>
<dbReference type="Proteomes" id="UP000597762">
    <property type="component" value="Unassembled WGS sequence"/>
</dbReference>
<feature type="transmembrane region" description="Helical" evidence="15">
    <location>
        <begin position="871"/>
        <end position="890"/>
    </location>
</feature>
<evidence type="ECO:0000256" key="9">
    <source>
        <dbReference type="ARBA" id="ARBA00023157"/>
    </source>
</evidence>
<feature type="binding site" evidence="12">
    <location>
        <position position="169"/>
    </location>
    <ligand>
        <name>Ca(2+)</name>
        <dbReference type="ChEBI" id="CHEBI:29108"/>
        <label>1</label>
    </ligand>
</feature>
<dbReference type="InterPro" id="IPR000884">
    <property type="entry name" value="TSP1_rpt"/>
</dbReference>
<evidence type="ECO:0000256" key="1">
    <source>
        <dbReference type="ARBA" id="ARBA00004613"/>
    </source>
</evidence>
<dbReference type="PANTHER" id="PTHR13723:SF293">
    <property type="entry name" value="A DISINTEGRIN AND METALLOPROTEINASE WITH THROMBOSPONDIN MOTIFS 18"/>
    <property type="match status" value="1"/>
</dbReference>
<dbReference type="GO" id="GO:0005576">
    <property type="term" value="C:extracellular region"/>
    <property type="evidence" value="ECO:0007669"/>
    <property type="project" value="UniProtKB-SubCell"/>
</dbReference>
<feature type="transmembrane region" description="Helical" evidence="15">
    <location>
        <begin position="841"/>
        <end position="864"/>
    </location>
</feature>
<keyword evidence="15" id="KW-0472">Membrane</keyword>
<feature type="transmembrane region" description="Helical" evidence="15">
    <location>
        <begin position="1217"/>
        <end position="1242"/>
    </location>
</feature>
<keyword evidence="12" id="KW-0106">Calcium</keyword>
<comment type="subcellular location">
    <subcellularLocation>
        <location evidence="1">Secreted</location>
    </subcellularLocation>
</comment>
<feature type="binding site" evidence="12 14">
    <location>
        <position position="109"/>
    </location>
    <ligand>
        <name>Zn(2+)</name>
        <dbReference type="ChEBI" id="CHEBI:29105"/>
        <note>catalytic</note>
    </ligand>
</feature>
<dbReference type="GO" id="GO:0006508">
    <property type="term" value="P:proteolysis"/>
    <property type="evidence" value="ECO:0007669"/>
    <property type="project" value="UniProtKB-KW"/>
</dbReference>
<keyword evidence="16" id="KW-0732">Signal</keyword>
<evidence type="ECO:0000256" key="5">
    <source>
        <dbReference type="ARBA" id="ARBA00022737"/>
    </source>
</evidence>
<evidence type="ECO:0000256" key="15">
    <source>
        <dbReference type="SAM" id="Phobius"/>
    </source>
</evidence>
<feature type="domain" description="Peptidase M12B" evidence="17">
    <location>
        <begin position="1"/>
        <end position="171"/>
    </location>
</feature>
<reference evidence="18" key="1">
    <citation type="submission" date="2021-01" db="EMBL/GenBank/DDBJ databases">
        <authorList>
            <person name="Li R."/>
            <person name="Bekaert M."/>
        </authorList>
    </citation>
    <scope>NUCLEOTIDE SEQUENCE</scope>
    <source>
        <strain evidence="18">Farmed</strain>
    </source>
</reference>
<comment type="caution">
    <text evidence="18">The sequence shown here is derived from an EMBL/GenBank/DDBJ whole genome shotgun (WGS) entry which is preliminary data.</text>
</comment>
<protein>
    <submittedName>
        <fullName evidence="18">ADAMTS18</fullName>
        <ecNumber evidence="18">3.4.24.-</ecNumber>
    </submittedName>
</protein>
<dbReference type="FunFam" id="2.20.100.10:FF:000007">
    <property type="entry name" value="Thrombospondin 1"/>
    <property type="match status" value="1"/>
</dbReference>
<feature type="transmembrane region" description="Helical" evidence="15">
    <location>
        <begin position="925"/>
        <end position="958"/>
    </location>
</feature>
<dbReference type="SMART" id="SM00209">
    <property type="entry name" value="TSP1"/>
    <property type="match status" value="6"/>
</dbReference>
<feature type="disulfide bond" evidence="13">
    <location>
        <begin position="274"/>
        <end position="311"/>
    </location>
</feature>
<evidence type="ECO:0000256" key="11">
    <source>
        <dbReference type="PIRSR" id="PIRSR613273-1"/>
    </source>
</evidence>
<dbReference type="EC" id="3.4.24.-" evidence="18"/>
<dbReference type="Gene3D" id="3.40.1620.60">
    <property type="match status" value="1"/>
</dbReference>
<feature type="transmembrane region" description="Helical" evidence="15">
    <location>
        <begin position="970"/>
        <end position="995"/>
    </location>
</feature>
<evidence type="ECO:0000256" key="14">
    <source>
        <dbReference type="PROSITE-ProRule" id="PRU00276"/>
    </source>
</evidence>
<dbReference type="GO" id="GO:0031012">
    <property type="term" value="C:extracellular matrix"/>
    <property type="evidence" value="ECO:0007669"/>
    <property type="project" value="TreeGrafter"/>
</dbReference>
<feature type="disulfide bond" evidence="13">
    <location>
        <begin position="87"/>
        <end position="166"/>
    </location>
</feature>
<feature type="disulfide bond" evidence="13">
    <location>
        <begin position="278"/>
        <end position="316"/>
    </location>
</feature>
<feature type="disulfide bond" evidence="13">
    <location>
        <begin position="68"/>
        <end position="75"/>
    </location>
</feature>
<evidence type="ECO:0000313" key="18">
    <source>
        <dbReference type="EMBL" id="CAE1284085.1"/>
    </source>
</evidence>
<keyword evidence="7 12" id="KW-0862">Zinc</keyword>
<evidence type="ECO:0000256" key="16">
    <source>
        <dbReference type="SAM" id="SignalP"/>
    </source>
</evidence>
<feature type="disulfide bond" evidence="13">
    <location>
        <begin position="289"/>
        <end position="301"/>
    </location>
</feature>
<keyword evidence="6 18" id="KW-0378">Hydrolase</keyword>
<dbReference type="InterPro" id="IPR001590">
    <property type="entry name" value="Peptidase_M12B"/>
</dbReference>
<feature type="transmembrane region" description="Helical" evidence="15">
    <location>
        <begin position="1282"/>
        <end position="1304"/>
    </location>
</feature>
<keyword evidence="8" id="KW-0482">Metalloprotease</keyword>
<feature type="disulfide bond" evidence="13">
    <location>
        <begin position="126"/>
        <end position="150"/>
    </location>
</feature>
<evidence type="ECO:0000256" key="12">
    <source>
        <dbReference type="PIRSR" id="PIRSR613273-2"/>
    </source>
</evidence>
<dbReference type="PANTHER" id="PTHR13723">
    <property type="entry name" value="ADAMTS A DISINTEGRIN AND METALLOPROTEASE WITH THROMBOSPONDIN MOTIFS PROTEASE"/>
    <property type="match status" value="1"/>
</dbReference>
<dbReference type="Gene3D" id="2.20.100.10">
    <property type="entry name" value="Thrombospondin type-1 (TSP1) repeat"/>
    <property type="match status" value="5"/>
</dbReference>
<dbReference type="Pfam" id="PF01421">
    <property type="entry name" value="Reprolysin"/>
    <property type="match status" value="1"/>
</dbReference>
<feature type="active site" evidence="11 14">
    <location>
        <position position="110"/>
    </location>
</feature>
<evidence type="ECO:0000256" key="3">
    <source>
        <dbReference type="ARBA" id="ARBA00022670"/>
    </source>
</evidence>
<feature type="disulfide bond" evidence="13">
    <location>
        <begin position="239"/>
        <end position="250"/>
    </location>
</feature>
<dbReference type="FunFam" id="2.60.120.830:FF:000001">
    <property type="entry name" value="A disintegrin and metalloproteinase with thrombospondin motifs 1"/>
    <property type="match status" value="1"/>
</dbReference>
<dbReference type="OrthoDB" id="10035764at2759"/>
<proteinExistence type="predicted"/>
<keyword evidence="4 12" id="KW-0479">Metal-binding</keyword>
<name>A0A812D0V6_ACAPH</name>
<dbReference type="SUPFAM" id="SSF55486">
    <property type="entry name" value="Metalloproteases ('zincins'), catalytic domain"/>
    <property type="match status" value="1"/>
</dbReference>
<evidence type="ECO:0000313" key="19">
    <source>
        <dbReference type="Proteomes" id="UP000597762"/>
    </source>
</evidence>
<feature type="disulfide bond" evidence="13">
    <location>
        <begin position="214"/>
        <end position="245"/>
    </location>
</feature>
<keyword evidence="15" id="KW-1133">Transmembrane helix</keyword>
<dbReference type="Pfam" id="PF00090">
    <property type="entry name" value="TSP_1"/>
    <property type="match status" value="1"/>
</dbReference>
<feature type="binding site" evidence="12">
    <location>
        <position position="57"/>
    </location>
    <ligand>
        <name>Ca(2+)</name>
        <dbReference type="ChEBI" id="CHEBI:29108"/>
        <label>1</label>
    </ligand>
</feature>
<dbReference type="Gene3D" id="3.40.390.10">
    <property type="entry name" value="Collagenase (Catalytic Domain)"/>
    <property type="match status" value="1"/>
</dbReference>
<feature type="transmembrane region" description="Helical" evidence="15">
    <location>
        <begin position="1132"/>
        <end position="1151"/>
    </location>
</feature>
<feature type="binding site" evidence="12 14">
    <location>
        <position position="119"/>
    </location>
    <ligand>
        <name>Zn(2+)</name>
        <dbReference type="ChEBI" id="CHEBI:29105"/>
        <note>catalytic</note>
    </ligand>
</feature>
<dbReference type="Pfam" id="PF17771">
    <property type="entry name" value="ADAMTS_CR_2"/>
    <property type="match status" value="1"/>
</dbReference>
<evidence type="ECO:0000256" key="4">
    <source>
        <dbReference type="ARBA" id="ARBA00022723"/>
    </source>
</evidence>
<comment type="caution">
    <text evidence="14">Lacks conserved residue(s) required for the propagation of feature annotation.</text>
</comment>
<feature type="disulfide bond" evidence="13">
    <location>
        <begin position="194"/>
        <end position="219"/>
    </location>
</feature>
<gene>
    <name evidence="18" type="ORF">SPHA_44469</name>
</gene>
<evidence type="ECO:0000256" key="13">
    <source>
        <dbReference type="PIRSR" id="PIRSR613273-3"/>
    </source>
</evidence>
<feature type="signal peptide" evidence="16">
    <location>
        <begin position="1"/>
        <end position="23"/>
    </location>
</feature>
<evidence type="ECO:0000256" key="10">
    <source>
        <dbReference type="ARBA" id="ARBA00023180"/>
    </source>
</evidence>
<dbReference type="Pfam" id="PF05986">
    <property type="entry name" value="ADAMTS_spacer1"/>
    <property type="match status" value="1"/>
</dbReference>
<evidence type="ECO:0000256" key="2">
    <source>
        <dbReference type="ARBA" id="ARBA00022525"/>
    </source>
</evidence>
<feature type="chain" id="PRO_5032555910" evidence="16">
    <location>
        <begin position="24"/>
        <end position="1312"/>
    </location>
</feature>
<feature type="binding site" evidence="12 14">
    <location>
        <position position="113"/>
    </location>
    <ligand>
        <name>Zn(2+)</name>
        <dbReference type="ChEBI" id="CHEBI:29105"/>
        <note>catalytic</note>
    </ligand>
</feature>
<evidence type="ECO:0000256" key="7">
    <source>
        <dbReference type="ARBA" id="ARBA00022833"/>
    </source>
</evidence>
<dbReference type="InterPro" id="IPR024079">
    <property type="entry name" value="MetalloPept_cat_dom_sf"/>
</dbReference>
<comment type="cofactor">
    <cofactor evidence="12">
        <name>Zn(2+)</name>
        <dbReference type="ChEBI" id="CHEBI:29105"/>
    </cofactor>
    <text evidence="12">Binds 1 zinc ion per subunit.</text>
</comment>
<keyword evidence="3" id="KW-0645">Protease</keyword>
<dbReference type="PRINTS" id="PR01857">
    <property type="entry name" value="ADAMTSFAMILY"/>
</dbReference>
<feature type="disulfide bond" evidence="13">
    <location>
        <begin position="205"/>
        <end position="226"/>
    </location>
</feature>
<dbReference type="PROSITE" id="PS50215">
    <property type="entry name" value="ADAM_MEPRO"/>
    <property type="match status" value="1"/>
</dbReference>